<evidence type="ECO:0000313" key="2">
    <source>
        <dbReference type="EMBL" id="GES74404.1"/>
    </source>
</evidence>
<dbReference type="PROSITE" id="PS51886">
    <property type="entry name" value="TLDC"/>
    <property type="match status" value="1"/>
</dbReference>
<dbReference type="EMBL" id="BLAL01000012">
    <property type="protein sequence ID" value="GES74404.1"/>
    <property type="molecule type" value="Genomic_DNA"/>
</dbReference>
<accession>A0A8H3QET5</accession>
<proteinExistence type="predicted"/>
<protein>
    <submittedName>
        <fullName evidence="2">BTB/POZ protein</fullName>
    </submittedName>
</protein>
<sequence length="193" mass="22493">MHIYGAADELLLQEVVDYLQKYLIEHKSEWMEQHFELIHQAIFRSNSLLLLQQFCTDFIVKSPEKIFKSLDFTSLPEKGSRDGYTPKVFHELCDETSHTVTFIKIKGKDEIIGGYNPLIWKSSAGFNRYKKTKESFIFSFKNNNAKDGIIINIEDTDRALWYNPSAGPFFVQDIIVYADNSLNYDDVRNFLVE</sequence>
<dbReference type="AlphaFoldDB" id="A0A8H3QET5"/>
<evidence type="ECO:0000259" key="1">
    <source>
        <dbReference type="PROSITE" id="PS51886"/>
    </source>
</evidence>
<name>A0A8H3QET5_9GLOM</name>
<organism evidence="2 3">
    <name type="scientific">Rhizophagus clarus</name>
    <dbReference type="NCBI Taxonomy" id="94130"/>
    <lineage>
        <taxon>Eukaryota</taxon>
        <taxon>Fungi</taxon>
        <taxon>Fungi incertae sedis</taxon>
        <taxon>Mucoromycota</taxon>
        <taxon>Glomeromycotina</taxon>
        <taxon>Glomeromycetes</taxon>
        <taxon>Glomerales</taxon>
        <taxon>Glomeraceae</taxon>
        <taxon>Rhizophagus</taxon>
    </lineage>
</organism>
<dbReference type="OrthoDB" id="45365at2759"/>
<feature type="domain" description="TLDc" evidence="1">
    <location>
        <begin position="48"/>
        <end position="193"/>
    </location>
</feature>
<gene>
    <name evidence="2" type="ORF">RCL2_000188600</name>
</gene>
<dbReference type="Pfam" id="PF07534">
    <property type="entry name" value="TLD"/>
    <property type="match status" value="1"/>
</dbReference>
<reference evidence="2" key="1">
    <citation type="submission" date="2019-10" db="EMBL/GenBank/DDBJ databases">
        <title>Conservation and host-specific expression of non-tandemly repeated heterogenous ribosome RNA gene in arbuscular mycorrhizal fungi.</title>
        <authorList>
            <person name="Maeda T."/>
            <person name="Kobayashi Y."/>
            <person name="Nakagawa T."/>
            <person name="Ezawa T."/>
            <person name="Yamaguchi K."/>
            <person name="Bino T."/>
            <person name="Nishimoto Y."/>
            <person name="Shigenobu S."/>
            <person name="Kawaguchi M."/>
        </authorList>
    </citation>
    <scope>NUCLEOTIDE SEQUENCE</scope>
    <source>
        <strain evidence="2">HR1</strain>
    </source>
</reference>
<dbReference type="InterPro" id="IPR006571">
    <property type="entry name" value="TLDc_dom"/>
</dbReference>
<evidence type="ECO:0000313" key="3">
    <source>
        <dbReference type="Proteomes" id="UP000615446"/>
    </source>
</evidence>
<comment type="caution">
    <text evidence="2">The sequence shown here is derived from an EMBL/GenBank/DDBJ whole genome shotgun (WGS) entry which is preliminary data.</text>
</comment>
<dbReference type="Proteomes" id="UP000615446">
    <property type="component" value="Unassembled WGS sequence"/>
</dbReference>